<reference evidence="1 2" key="1">
    <citation type="submission" date="2019-08" db="EMBL/GenBank/DDBJ databases">
        <title>In-depth cultivation of the pig gut microbiome towards novel bacterial diversity and tailored functional studies.</title>
        <authorList>
            <person name="Wylensek D."/>
            <person name="Hitch T.C.A."/>
            <person name="Clavel T."/>
        </authorList>
    </citation>
    <scope>NUCLEOTIDE SEQUENCE [LARGE SCALE GENOMIC DNA]</scope>
    <source>
        <strain evidence="1 2">WCA-SAB-591-4A-A</strain>
    </source>
</reference>
<name>A0A6N7WYB7_9FIRM</name>
<dbReference type="RefSeq" id="WP_154537074.1">
    <property type="nucleotide sequence ID" value="NZ_VUNE01000001.1"/>
</dbReference>
<dbReference type="AlphaFoldDB" id="A0A6N7WYB7"/>
<evidence type="ECO:0000313" key="2">
    <source>
        <dbReference type="Proteomes" id="UP000440713"/>
    </source>
</evidence>
<dbReference type="EMBL" id="VUNE01000001">
    <property type="protein sequence ID" value="MST61680.1"/>
    <property type="molecule type" value="Genomic_DNA"/>
</dbReference>
<gene>
    <name evidence="1" type="ORF">FYJ71_01655</name>
</gene>
<proteinExistence type="predicted"/>
<keyword evidence="2" id="KW-1185">Reference proteome</keyword>
<accession>A0A6N7WYB7</accession>
<organism evidence="1 2">
    <name type="scientific">Peptostreptococcus porci</name>
    <dbReference type="NCBI Taxonomy" id="2652282"/>
    <lineage>
        <taxon>Bacteria</taxon>
        <taxon>Bacillati</taxon>
        <taxon>Bacillota</taxon>
        <taxon>Clostridia</taxon>
        <taxon>Peptostreptococcales</taxon>
        <taxon>Peptostreptococcaceae</taxon>
        <taxon>Peptostreptococcus</taxon>
    </lineage>
</organism>
<protein>
    <submittedName>
        <fullName evidence="1">Uncharacterized protein</fullName>
    </submittedName>
</protein>
<dbReference type="Proteomes" id="UP000440713">
    <property type="component" value="Unassembled WGS sequence"/>
</dbReference>
<comment type="caution">
    <text evidence="1">The sequence shown here is derived from an EMBL/GenBank/DDBJ whole genome shotgun (WGS) entry which is preliminary data.</text>
</comment>
<sequence>MKKILITCLVVATVVIVAAVSMNVVKNYNNREHGKLVNATIINTQKLFMDEFKKLEVPEKYDKEELLNFIDKMETFYSMLERMNYFDGDIGKEEDDYKKFSNLIIENNALDPSLNNIKINYNEYVIYSVLKKNSNFEVKDIQYLIENFHIVRERLRYLNINEVKDLYNSMIDTHIENQQEKKLFMDKTNKIFDNILMVK</sequence>
<evidence type="ECO:0000313" key="1">
    <source>
        <dbReference type="EMBL" id="MST61680.1"/>
    </source>
</evidence>